<keyword evidence="4" id="KW-1185">Reference proteome</keyword>
<reference evidence="3 4" key="1">
    <citation type="submission" date="2015-01" db="EMBL/GenBank/DDBJ databases">
        <title>The Genome Sequence of Ochroconis gallopava CBS43764.</title>
        <authorList>
            <consortium name="The Broad Institute Genomics Platform"/>
            <person name="Cuomo C."/>
            <person name="de Hoog S."/>
            <person name="Gorbushina A."/>
            <person name="Stielow B."/>
            <person name="Teixiera M."/>
            <person name="Abouelleil A."/>
            <person name="Chapman S.B."/>
            <person name="Priest M."/>
            <person name="Young S.K."/>
            <person name="Wortman J."/>
            <person name="Nusbaum C."/>
            <person name="Birren B."/>
        </authorList>
    </citation>
    <scope>NUCLEOTIDE SEQUENCE [LARGE SCALE GENOMIC DNA]</scope>
    <source>
        <strain evidence="3 4">CBS 43764</strain>
    </source>
</reference>
<dbReference type="Gene3D" id="3.10.180.10">
    <property type="entry name" value="2,3-Dihydroxybiphenyl 1,2-Dioxygenase, domain 1"/>
    <property type="match status" value="1"/>
</dbReference>
<evidence type="ECO:0000256" key="1">
    <source>
        <dbReference type="SAM" id="MobiDB-lite"/>
    </source>
</evidence>
<evidence type="ECO:0000259" key="2">
    <source>
        <dbReference type="Pfam" id="PF13468"/>
    </source>
</evidence>
<dbReference type="InParanoid" id="A0A0D1YQ70"/>
<dbReference type="AlphaFoldDB" id="A0A0D1YQ70"/>
<name>A0A0D1YQ70_9PEZI</name>
<dbReference type="VEuPathDB" id="FungiDB:PV09_05823"/>
<dbReference type="EMBL" id="KN847547">
    <property type="protein sequence ID" value="KIW02752.1"/>
    <property type="molecule type" value="Genomic_DNA"/>
</dbReference>
<dbReference type="Pfam" id="PF13468">
    <property type="entry name" value="Glyoxalase_3"/>
    <property type="match status" value="1"/>
</dbReference>
<dbReference type="PANTHER" id="PTHR40265">
    <property type="entry name" value="BLL2707 PROTEIN"/>
    <property type="match status" value="1"/>
</dbReference>
<accession>A0A0D1YQ70</accession>
<organism evidence="3 4">
    <name type="scientific">Verruconis gallopava</name>
    <dbReference type="NCBI Taxonomy" id="253628"/>
    <lineage>
        <taxon>Eukaryota</taxon>
        <taxon>Fungi</taxon>
        <taxon>Dikarya</taxon>
        <taxon>Ascomycota</taxon>
        <taxon>Pezizomycotina</taxon>
        <taxon>Dothideomycetes</taxon>
        <taxon>Pleosporomycetidae</taxon>
        <taxon>Venturiales</taxon>
        <taxon>Sympoventuriaceae</taxon>
        <taxon>Verruconis</taxon>
    </lineage>
</organism>
<feature type="domain" description="Glyoxalase-like" evidence="2">
    <location>
        <begin position="13"/>
        <end position="188"/>
    </location>
</feature>
<evidence type="ECO:0000313" key="3">
    <source>
        <dbReference type="EMBL" id="KIW02752.1"/>
    </source>
</evidence>
<sequence length="283" mass="31213">MLSIMSTSTPFALDHIIILLPAEILDSPPKVFTDAFTILPGGAHADGKTYNKLVILQSGVYLEFIAFIEDSAASKEGHWWGSKTAGSIIDWALASQSVEDIEKLHDFYEEPRKGGRKRLDGKSVEWYVTFPKDGMERGSVPFFCHDITPRELRVPPEGLQHPSGALGVDRIVVVATKDWLEDLAMRYEKIFGRSHDGEPKSWRVNEPTTKGGSTSRFGSGTIVQLREASDEEDAAILKMNGGIAGVKEISLFCVGKGGKDPDRVVVEDLRLARIRIGLRFVDA</sequence>
<dbReference type="RefSeq" id="XP_016212621.1">
    <property type="nucleotide sequence ID" value="XM_016359372.1"/>
</dbReference>
<dbReference type="OrthoDB" id="408973at2759"/>
<dbReference type="HOGENOM" id="CLU_058475_1_0_1"/>
<feature type="compositionally biased region" description="Polar residues" evidence="1">
    <location>
        <begin position="206"/>
        <end position="218"/>
    </location>
</feature>
<feature type="region of interest" description="Disordered" evidence="1">
    <location>
        <begin position="198"/>
        <end position="218"/>
    </location>
</feature>
<dbReference type="GeneID" id="27313796"/>
<proteinExistence type="predicted"/>
<dbReference type="InterPro" id="IPR025870">
    <property type="entry name" value="Glyoxalase-like_dom"/>
</dbReference>
<dbReference type="InterPro" id="IPR029068">
    <property type="entry name" value="Glyas_Bleomycin-R_OHBP_Dase"/>
</dbReference>
<protein>
    <recommendedName>
        <fullName evidence="2">Glyoxalase-like domain-containing protein</fullName>
    </recommendedName>
</protein>
<dbReference type="Proteomes" id="UP000053259">
    <property type="component" value="Unassembled WGS sequence"/>
</dbReference>
<dbReference type="PANTHER" id="PTHR40265:SF1">
    <property type="entry name" value="GLYOXALASE-LIKE DOMAIN-CONTAINING PROTEIN"/>
    <property type="match status" value="1"/>
</dbReference>
<evidence type="ECO:0000313" key="4">
    <source>
        <dbReference type="Proteomes" id="UP000053259"/>
    </source>
</evidence>
<gene>
    <name evidence="3" type="ORF">PV09_05823</name>
</gene>